<accession>A0A8X6M482</accession>
<organism evidence="2 3">
    <name type="scientific">Trichonephila clavata</name>
    <name type="common">Joro spider</name>
    <name type="synonym">Nephila clavata</name>
    <dbReference type="NCBI Taxonomy" id="2740835"/>
    <lineage>
        <taxon>Eukaryota</taxon>
        <taxon>Metazoa</taxon>
        <taxon>Ecdysozoa</taxon>
        <taxon>Arthropoda</taxon>
        <taxon>Chelicerata</taxon>
        <taxon>Arachnida</taxon>
        <taxon>Araneae</taxon>
        <taxon>Araneomorphae</taxon>
        <taxon>Entelegynae</taxon>
        <taxon>Araneoidea</taxon>
        <taxon>Nephilidae</taxon>
        <taxon>Trichonephila</taxon>
    </lineage>
</organism>
<sequence length="74" mass="8758">MHGRTWQQVRPCMRDLAEGPVYIEKETRQQGRREKETRPDRMGQKEESGSEKAGDKKNVVEERKDCWTMDFAIC</sequence>
<protein>
    <submittedName>
        <fullName evidence="2">Uncharacterized protein</fullName>
    </submittedName>
</protein>
<dbReference type="AlphaFoldDB" id="A0A8X6M482"/>
<gene>
    <name evidence="2" type="ORF">TNCT_481111</name>
</gene>
<evidence type="ECO:0000313" key="3">
    <source>
        <dbReference type="Proteomes" id="UP000887116"/>
    </source>
</evidence>
<dbReference type="Proteomes" id="UP000887116">
    <property type="component" value="Unassembled WGS sequence"/>
</dbReference>
<keyword evidence="3" id="KW-1185">Reference proteome</keyword>
<reference evidence="2" key="1">
    <citation type="submission" date="2020-07" db="EMBL/GenBank/DDBJ databases">
        <title>Multicomponent nature underlies the extraordinary mechanical properties of spider dragline silk.</title>
        <authorList>
            <person name="Kono N."/>
            <person name="Nakamura H."/>
            <person name="Mori M."/>
            <person name="Yoshida Y."/>
            <person name="Ohtoshi R."/>
            <person name="Malay A.D."/>
            <person name="Moran D.A.P."/>
            <person name="Tomita M."/>
            <person name="Numata K."/>
            <person name="Arakawa K."/>
        </authorList>
    </citation>
    <scope>NUCLEOTIDE SEQUENCE</scope>
</reference>
<proteinExistence type="predicted"/>
<comment type="caution">
    <text evidence="2">The sequence shown here is derived from an EMBL/GenBank/DDBJ whole genome shotgun (WGS) entry which is preliminary data.</text>
</comment>
<dbReference type="EMBL" id="BMAO01039333">
    <property type="protein sequence ID" value="GFR30714.1"/>
    <property type="molecule type" value="Genomic_DNA"/>
</dbReference>
<evidence type="ECO:0000313" key="2">
    <source>
        <dbReference type="EMBL" id="GFR30714.1"/>
    </source>
</evidence>
<evidence type="ECO:0000256" key="1">
    <source>
        <dbReference type="SAM" id="MobiDB-lite"/>
    </source>
</evidence>
<name>A0A8X6M482_TRICU</name>
<feature type="region of interest" description="Disordered" evidence="1">
    <location>
        <begin position="20"/>
        <end position="58"/>
    </location>
</feature>